<dbReference type="Proteomes" id="UP000266568">
    <property type="component" value="Unassembled WGS sequence"/>
</dbReference>
<dbReference type="SUPFAM" id="SSF110087">
    <property type="entry name" value="DR1885-like metal-binding protein"/>
    <property type="match status" value="1"/>
</dbReference>
<dbReference type="Pfam" id="PF04314">
    <property type="entry name" value="PCuAC"/>
    <property type="match status" value="1"/>
</dbReference>
<gene>
    <name evidence="1" type="ORF">DFR49_3654</name>
</gene>
<accession>A0A397NJQ4</accession>
<evidence type="ECO:0008006" key="3">
    <source>
        <dbReference type="Google" id="ProtNLM"/>
    </source>
</evidence>
<dbReference type="EMBL" id="QXDC01000004">
    <property type="protein sequence ID" value="RIA37766.1"/>
    <property type="molecule type" value="Genomic_DNA"/>
</dbReference>
<evidence type="ECO:0000313" key="2">
    <source>
        <dbReference type="Proteomes" id="UP000266568"/>
    </source>
</evidence>
<evidence type="ECO:0000313" key="1">
    <source>
        <dbReference type="EMBL" id="RIA37766.1"/>
    </source>
</evidence>
<reference evidence="1 2" key="1">
    <citation type="submission" date="2018-08" db="EMBL/GenBank/DDBJ databases">
        <title>Genomic Encyclopedia of Type Strains, Phase IV (KMG-IV): sequencing the most valuable type-strain genomes for metagenomic binning, comparative biology and taxonomic classification.</title>
        <authorList>
            <person name="Goeker M."/>
        </authorList>
    </citation>
    <scope>NUCLEOTIDE SEQUENCE [LARGE SCALE GENOMIC DNA]</scope>
    <source>
        <strain evidence="1 2">DSM 25527</strain>
    </source>
</reference>
<dbReference type="OrthoDB" id="9796962at2"/>
<sequence length="149" mass="15502">MFKPIAIALAAAAALSGCQTQDDIVVSDAWVRLPAVAGRPAAAYFTIHGYSKDSALIDVADPVSIRTEMHETMTHGSMSSMAPIETVPLPAKSTVVFAPGGKHVMLFGVNPSVKPGATIPLTLTFTGFPRIEVDAVVVAAGDPAPFKDK</sequence>
<proteinExistence type="predicted"/>
<name>A0A397NJQ4_9SPHN</name>
<organism evidence="1 2">
    <name type="scientific">Hephaestia caeni</name>
    <dbReference type="NCBI Taxonomy" id="645617"/>
    <lineage>
        <taxon>Bacteria</taxon>
        <taxon>Pseudomonadati</taxon>
        <taxon>Pseudomonadota</taxon>
        <taxon>Alphaproteobacteria</taxon>
        <taxon>Sphingomonadales</taxon>
        <taxon>Sphingomonadaceae</taxon>
        <taxon>Hephaestia</taxon>
    </lineage>
</organism>
<dbReference type="InterPro" id="IPR058248">
    <property type="entry name" value="Lxx211020-like"/>
</dbReference>
<dbReference type="PANTHER" id="PTHR36302">
    <property type="entry name" value="BLR7088 PROTEIN"/>
    <property type="match status" value="1"/>
</dbReference>
<dbReference type="PROSITE" id="PS51257">
    <property type="entry name" value="PROKAR_LIPOPROTEIN"/>
    <property type="match status" value="1"/>
</dbReference>
<comment type="caution">
    <text evidence="1">The sequence shown here is derived from an EMBL/GenBank/DDBJ whole genome shotgun (WGS) entry which is preliminary data.</text>
</comment>
<keyword evidence="2" id="KW-1185">Reference proteome</keyword>
<dbReference type="Gene3D" id="2.60.40.1890">
    <property type="entry name" value="PCu(A)C copper chaperone"/>
    <property type="match status" value="1"/>
</dbReference>
<dbReference type="InterPro" id="IPR036182">
    <property type="entry name" value="PCuAC_sf"/>
</dbReference>
<dbReference type="InterPro" id="IPR007410">
    <property type="entry name" value="LpqE-like"/>
</dbReference>
<dbReference type="RefSeq" id="WP_119037029.1">
    <property type="nucleotide sequence ID" value="NZ_QXDC01000004.1"/>
</dbReference>
<protein>
    <recommendedName>
        <fullName evidence="3">Copper(I)-binding protein</fullName>
    </recommendedName>
</protein>
<dbReference type="AlphaFoldDB" id="A0A397NJQ4"/>
<dbReference type="PANTHER" id="PTHR36302:SF1">
    <property type="entry name" value="COPPER CHAPERONE PCU(A)C"/>
    <property type="match status" value="1"/>
</dbReference>